<dbReference type="Gene3D" id="3.30.497.10">
    <property type="entry name" value="Antithrombin, subunit I, domain 2"/>
    <property type="match status" value="1"/>
</dbReference>
<organism evidence="3 4">
    <name type="scientific">Acutalibacter muris</name>
    <dbReference type="NCBI Taxonomy" id="1796620"/>
    <lineage>
        <taxon>Bacteria</taxon>
        <taxon>Bacillati</taxon>
        <taxon>Bacillota</taxon>
        <taxon>Clostridia</taxon>
        <taxon>Eubacteriales</taxon>
        <taxon>Acutalibacteraceae</taxon>
        <taxon>Acutalibacter</taxon>
    </lineage>
</organism>
<accession>A0ABM6LA80</accession>
<dbReference type="InterPro" id="IPR042178">
    <property type="entry name" value="Serpin_sf_1"/>
</dbReference>
<comment type="similarity">
    <text evidence="1">Belongs to the serpin family.</text>
</comment>
<dbReference type="PANTHER" id="PTHR11461">
    <property type="entry name" value="SERINE PROTEASE INHIBITOR, SERPIN"/>
    <property type="match status" value="1"/>
</dbReference>
<dbReference type="SUPFAM" id="SSF56574">
    <property type="entry name" value="Serpins"/>
    <property type="match status" value="1"/>
</dbReference>
<dbReference type="Gene3D" id="2.30.39.10">
    <property type="entry name" value="Alpha-1-antitrypsin, domain 1"/>
    <property type="match status" value="1"/>
</dbReference>
<sequence>MRGAFIMKLTSSQKLTLALIILAVLLAVTAAVVAFSGGTTGGTKPLFAGSGKLAGPKLPQLSFENYPTEEQERELSDITSRVEAFREELPRHAEALAPFFERSTRQILSSHGGENQIYSPLNLYMALSMAAEVTGGSTQGQILDLLGAPDLESLRNQSQGLWLMSSLNLYGGETDLANSIWLNNSIDYKQETLDILAGDHFAESFRGQPGTEEYNKLLQDWTNEKTRNLLEDSANSLQMDPSTLLTLMSTVYFKASWHDMFPEDLTATETFHAPEGDIERDFMHRSVSGDYFRGEHFGATSLSFQGGAGMTLLLPDEDSGVDALLADGSDLWDFLSWQALRRADPNTPEWEESTWAKIKLALPKFDVSSNNDLIDPLKSLGMTSAFDPDISDFSPLMDGDIPVCISKVNHAARVMVDEEGCTAASYVEIMVAAGAAMGPDEIIDFTLDRPFIFVIHTTDGMPLFAGVVNRP</sequence>
<reference evidence="4" key="1">
    <citation type="submission" date="2017-05" db="EMBL/GenBank/DDBJ databases">
        <title>Improved OligoMM genomes.</title>
        <authorList>
            <person name="Garzetti D."/>
        </authorList>
    </citation>
    <scope>NUCLEOTIDE SEQUENCE [LARGE SCALE GENOMIC DNA]</scope>
    <source>
        <strain evidence="4">KB18</strain>
    </source>
</reference>
<evidence type="ECO:0000313" key="4">
    <source>
        <dbReference type="Proteomes" id="UP000196710"/>
    </source>
</evidence>
<dbReference type="PROSITE" id="PS00284">
    <property type="entry name" value="SERPIN"/>
    <property type="match status" value="1"/>
</dbReference>
<dbReference type="PANTHER" id="PTHR11461:SF211">
    <property type="entry name" value="GH10112P-RELATED"/>
    <property type="match status" value="1"/>
</dbReference>
<dbReference type="Proteomes" id="UP000196710">
    <property type="component" value="Chromosome"/>
</dbReference>
<feature type="domain" description="Serpin" evidence="2">
    <location>
        <begin position="101"/>
        <end position="471"/>
    </location>
</feature>
<keyword evidence="4" id="KW-1185">Reference proteome</keyword>
<evidence type="ECO:0000313" key="3">
    <source>
        <dbReference type="EMBL" id="ASB42343.1"/>
    </source>
</evidence>
<dbReference type="InterPro" id="IPR023796">
    <property type="entry name" value="Serpin_dom"/>
</dbReference>
<proteinExistence type="inferred from homology"/>
<evidence type="ECO:0000259" key="2">
    <source>
        <dbReference type="SMART" id="SM00093"/>
    </source>
</evidence>
<dbReference type="InterPro" id="IPR036186">
    <property type="entry name" value="Serpin_sf"/>
</dbReference>
<name>A0ABM6LA80_9FIRM</name>
<protein>
    <recommendedName>
        <fullName evidence="2">Serpin domain-containing protein</fullName>
    </recommendedName>
</protein>
<dbReference type="SMART" id="SM00093">
    <property type="entry name" value="SERPIN"/>
    <property type="match status" value="1"/>
</dbReference>
<dbReference type="InterPro" id="IPR042185">
    <property type="entry name" value="Serpin_sf_2"/>
</dbReference>
<gene>
    <name evidence="3" type="ORF">ADH66_17805</name>
</gene>
<dbReference type="EMBL" id="CP021422">
    <property type="protein sequence ID" value="ASB42343.1"/>
    <property type="molecule type" value="Genomic_DNA"/>
</dbReference>
<evidence type="ECO:0000256" key="1">
    <source>
        <dbReference type="RuleBase" id="RU000411"/>
    </source>
</evidence>
<dbReference type="InterPro" id="IPR000215">
    <property type="entry name" value="Serpin_fam"/>
</dbReference>
<dbReference type="Pfam" id="PF00079">
    <property type="entry name" value="Serpin"/>
    <property type="match status" value="1"/>
</dbReference>
<dbReference type="InterPro" id="IPR023795">
    <property type="entry name" value="Serpin_CS"/>
</dbReference>